<evidence type="ECO:0000259" key="4">
    <source>
        <dbReference type="PROSITE" id="PS50949"/>
    </source>
</evidence>
<dbReference type="RefSeq" id="WP_320506662.1">
    <property type="nucleotide sequence ID" value="NZ_JAXCLW010000001.1"/>
</dbReference>
<dbReference type="PRINTS" id="PR00035">
    <property type="entry name" value="HTHGNTR"/>
</dbReference>
<dbReference type="InterPro" id="IPR008920">
    <property type="entry name" value="TF_FadR/GntR_C"/>
</dbReference>
<dbReference type="SUPFAM" id="SSF48008">
    <property type="entry name" value="GntR ligand-binding domain-like"/>
    <property type="match status" value="1"/>
</dbReference>
<dbReference type="PANTHER" id="PTHR43537:SF45">
    <property type="entry name" value="GNTR FAMILY REGULATORY PROTEIN"/>
    <property type="match status" value="1"/>
</dbReference>
<dbReference type="InterPro" id="IPR036388">
    <property type="entry name" value="WH-like_DNA-bd_sf"/>
</dbReference>
<dbReference type="SMART" id="SM00345">
    <property type="entry name" value="HTH_GNTR"/>
    <property type="match status" value="1"/>
</dbReference>
<dbReference type="Gene3D" id="1.10.10.10">
    <property type="entry name" value="Winged helix-like DNA-binding domain superfamily/Winged helix DNA-binding domain"/>
    <property type="match status" value="1"/>
</dbReference>
<keyword evidence="6" id="KW-1185">Reference proteome</keyword>
<accession>A0ABU5E5W7</accession>
<name>A0ABU5E5W7_9PROT</name>
<keyword evidence="3" id="KW-0804">Transcription</keyword>
<proteinExistence type="predicted"/>
<comment type="caution">
    <text evidence="5">The sequence shown here is derived from an EMBL/GenBank/DDBJ whole genome shotgun (WGS) entry which is preliminary data.</text>
</comment>
<evidence type="ECO:0000256" key="3">
    <source>
        <dbReference type="ARBA" id="ARBA00023163"/>
    </source>
</evidence>
<sequence length="241" mass="27280">MTRSKGVPQAKMRAIAAEADDEGMTYRQASQVDRAYQRLEELIVTLEIAPGSILTEQMLTQMLNIGRTPIREALQRLALEGLVVILPRRGILVSAIDMRSQLELLRLRREVERLMARYAALRCTASERQHFYKLAEQMKQAARDNDDVDFMRLDQELNLLVARACRNEYAQKAIRLMSGLSRRFWYQHYKQALDLPRCAGLHAGLAEAIAGGDGDAAAAKSDALVDYIQEFTRATLEEDNP</sequence>
<dbReference type="Pfam" id="PF00392">
    <property type="entry name" value="GntR"/>
    <property type="match status" value="1"/>
</dbReference>
<reference evidence="5 6" key="1">
    <citation type="journal article" date="2016" name="Antonie Van Leeuwenhoek">
        <title>Dongia soli sp. nov., isolated from soil from Dokdo, Korea.</title>
        <authorList>
            <person name="Kim D.U."/>
            <person name="Lee H."/>
            <person name="Kim H."/>
            <person name="Kim S.G."/>
            <person name="Ka J.O."/>
        </authorList>
    </citation>
    <scope>NUCLEOTIDE SEQUENCE [LARGE SCALE GENOMIC DNA]</scope>
    <source>
        <strain evidence="5 6">D78</strain>
    </source>
</reference>
<keyword evidence="2" id="KW-0238">DNA-binding</keyword>
<dbReference type="InterPro" id="IPR000524">
    <property type="entry name" value="Tscrpt_reg_HTH_GntR"/>
</dbReference>
<feature type="domain" description="HTH gntR-type" evidence="4">
    <location>
        <begin position="29"/>
        <end position="96"/>
    </location>
</feature>
<dbReference type="Pfam" id="PF07729">
    <property type="entry name" value="FCD"/>
    <property type="match status" value="1"/>
</dbReference>
<evidence type="ECO:0000313" key="5">
    <source>
        <dbReference type="EMBL" id="MDY0881603.1"/>
    </source>
</evidence>
<evidence type="ECO:0000256" key="1">
    <source>
        <dbReference type="ARBA" id="ARBA00023015"/>
    </source>
</evidence>
<dbReference type="SUPFAM" id="SSF46785">
    <property type="entry name" value="Winged helix' DNA-binding domain"/>
    <property type="match status" value="1"/>
</dbReference>
<dbReference type="Gene3D" id="1.20.120.530">
    <property type="entry name" value="GntR ligand-binding domain-like"/>
    <property type="match status" value="1"/>
</dbReference>
<dbReference type="InterPro" id="IPR036390">
    <property type="entry name" value="WH_DNA-bd_sf"/>
</dbReference>
<dbReference type="PANTHER" id="PTHR43537">
    <property type="entry name" value="TRANSCRIPTIONAL REGULATOR, GNTR FAMILY"/>
    <property type="match status" value="1"/>
</dbReference>
<dbReference type="CDD" id="cd07377">
    <property type="entry name" value="WHTH_GntR"/>
    <property type="match status" value="1"/>
</dbReference>
<keyword evidence="1" id="KW-0805">Transcription regulation</keyword>
<evidence type="ECO:0000313" key="6">
    <source>
        <dbReference type="Proteomes" id="UP001279642"/>
    </source>
</evidence>
<protein>
    <submittedName>
        <fullName evidence="5">GntR family transcriptional regulator</fullName>
    </submittedName>
</protein>
<dbReference type="EMBL" id="JAXCLW010000001">
    <property type="protein sequence ID" value="MDY0881603.1"/>
    <property type="molecule type" value="Genomic_DNA"/>
</dbReference>
<evidence type="ECO:0000256" key="2">
    <source>
        <dbReference type="ARBA" id="ARBA00023125"/>
    </source>
</evidence>
<dbReference type="PROSITE" id="PS50949">
    <property type="entry name" value="HTH_GNTR"/>
    <property type="match status" value="1"/>
</dbReference>
<dbReference type="InterPro" id="IPR011711">
    <property type="entry name" value="GntR_C"/>
</dbReference>
<dbReference type="Proteomes" id="UP001279642">
    <property type="component" value="Unassembled WGS sequence"/>
</dbReference>
<dbReference type="SMART" id="SM00895">
    <property type="entry name" value="FCD"/>
    <property type="match status" value="1"/>
</dbReference>
<gene>
    <name evidence="5" type="ORF">SMD27_01985</name>
</gene>
<organism evidence="5 6">
    <name type="scientific">Dongia soli</name>
    <dbReference type="NCBI Taxonomy" id="600628"/>
    <lineage>
        <taxon>Bacteria</taxon>
        <taxon>Pseudomonadati</taxon>
        <taxon>Pseudomonadota</taxon>
        <taxon>Alphaproteobacteria</taxon>
        <taxon>Rhodospirillales</taxon>
        <taxon>Dongiaceae</taxon>
        <taxon>Dongia</taxon>
    </lineage>
</organism>